<feature type="transmembrane region" description="Helical" evidence="1">
    <location>
        <begin position="35"/>
        <end position="52"/>
    </location>
</feature>
<accession>A0A0F9G6G2</accession>
<reference evidence="2" key="1">
    <citation type="journal article" date="2015" name="Nature">
        <title>Complex archaea that bridge the gap between prokaryotes and eukaryotes.</title>
        <authorList>
            <person name="Spang A."/>
            <person name="Saw J.H."/>
            <person name="Jorgensen S.L."/>
            <person name="Zaremba-Niedzwiedzka K."/>
            <person name="Martijn J."/>
            <person name="Lind A.E."/>
            <person name="van Eijk R."/>
            <person name="Schleper C."/>
            <person name="Guy L."/>
            <person name="Ettema T.J."/>
        </authorList>
    </citation>
    <scope>NUCLEOTIDE SEQUENCE</scope>
</reference>
<evidence type="ECO:0000256" key="1">
    <source>
        <dbReference type="SAM" id="Phobius"/>
    </source>
</evidence>
<protein>
    <submittedName>
        <fullName evidence="2">Uncharacterized protein</fullName>
    </submittedName>
</protein>
<keyword evidence="1" id="KW-1133">Transmembrane helix</keyword>
<sequence>MENKTKIYYRESRWLYLIYLMAIGISIFFELKGAMIFIMFALFAVVISQNEARQLRTKEVQKR</sequence>
<organism evidence="2">
    <name type="scientific">marine sediment metagenome</name>
    <dbReference type="NCBI Taxonomy" id="412755"/>
    <lineage>
        <taxon>unclassified sequences</taxon>
        <taxon>metagenomes</taxon>
        <taxon>ecological metagenomes</taxon>
    </lineage>
</organism>
<name>A0A0F9G6G2_9ZZZZ</name>
<keyword evidence="1" id="KW-0472">Membrane</keyword>
<evidence type="ECO:0000313" key="2">
    <source>
        <dbReference type="EMBL" id="KKL94288.1"/>
    </source>
</evidence>
<proteinExistence type="predicted"/>
<feature type="transmembrane region" description="Helical" evidence="1">
    <location>
        <begin position="12"/>
        <end position="29"/>
    </location>
</feature>
<gene>
    <name evidence="2" type="ORF">LCGC14_1866210</name>
</gene>
<comment type="caution">
    <text evidence="2">The sequence shown here is derived from an EMBL/GenBank/DDBJ whole genome shotgun (WGS) entry which is preliminary data.</text>
</comment>
<dbReference type="AlphaFoldDB" id="A0A0F9G6G2"/>
<dbReference type="EMBL" id="LAZR01018965">
    <property type="protein sequence ID" value="KKL94288.1"/>
    <property type="molecule type" value="Genomic_DNA"/>
</dbReference>
<keyword evidence="1" id="KW-0812">Transmembrane</keyword>